<dbReference type="GO" id="GO:0003677">
    <property type="term" value="F:DNA binding"/>
    <property type="evidence" value="ECO:0007669"/>
    <property type="project" value="UniProtKB-KW"/>
</dbReference>
<dbReference type="Pfam" id="PF00392">
    <property type="entry name" value="GntR"/>
    <property type="match status" value="1"/>
</dbReference>
<dbReference type="Pfam" id="PF07729">
    <property type="entry name" value="FCD"/>
    <property type="match status" value="1"/>
</dbReference>
<dbReference type="CDD" id="cd07377">
    <property type="entry name" value="WHTH_GntR"/>
    <property type="match status" value="1"/>
</dbReference>
<dbReference type="Gene3D" id="1.20.120.530">
    <property type="entry name" value="GntR ligand-binding domain-like"/>
    <property type="match status" value="1"/>
</dbReference>
<evidence type="ECO:0000256" key="2">
    <source>
        <dbReference type="ARBA" id="ARBA00023125"/>
    </source>
</evidence>
<keyword evidence="2" id="KW-0238">DNA-binding</keyword>
<keyword evidence="1" id="KW-0805">Transcription regulation</keyword>
<dbReference type="SUPFAM" id="SSF48008">
    <property type="entry name" value="GntR ligand-binding domain-like"/>
    <property type="match status" value="1"/>
</dbReference>
<organism evidence="5 6">
    <name type="scientific">Notoacmeibacter marinus</name>
    <dbReference type="NCBI Taxonomy" id="1876515"/>
    <lineage>
        <taxon>Bacteria</taxon>
        <taxon>Pseudomonadati</taxon>
        <taxon>Pseudomonadota</taxon>
        <taxon>Alphaproteobacteria</taxon>
        <taxon>Hyphomicrobiales</taxon>
        <taxon>Notoacmeibacteraceae</taxon>
        <taxon>Notoacmeibacter</taxon>
    </lineage>
</organism>
<proteinExistence type="predicted"/>
<dbReference type="PROSITE" id="PS50949">
    <property type="entry name" value="HTH_GNTR"/>
    <property type="match status" value="1"/>
</dbReference>
<dbReference type="InterPro" id="IPR036388">
    <property type="entry name" value="WH-like_DNA-bd_sf"/>
</dbReference>
<dbReference type="Gene3D" id="1.10.10.10">
    <property type="entry name" value="Winged helix-like DNA-binding domain superfamily/Winged helix DNA-binding domain"/>
    <property type="match status" value="1"/>
</dbReference>
<keyword evidence="6" id="KW-1185">Reference proteome</keyword>
<dbReference type="AlphaFoldDB" id="A0A231UZT4"/>
<evidence type="ECO:0000256" key="1">
    <source>
        <dbReference type="ARBA" id="ARBA00023015"/>
    </source>
</evidence>
<dbReference type="PANTHER" id="PTHR43537">
    <property type="entry name" value="TRANSCRIPTIONAL REGULATOR, GNTR FAMILY"/>
    <property type="match status" value="1"/>
</dbReference>
<dbReference type="GO" id="GO:0003700">
    <property type="term" value="F:DNA-binding transcription factor activity"/>
    <property type="evidence" value="ECO:0007669"/>
    <property type="project" value="InterPro"/>
</dbReference>
<evidence type="ECO:0000259" key="4">
    <source>
        <dbReference type="PROSITE" id="PS50949"/>
    </source>
</evidence>
<gene>
    <name evidence="5" type="ORF">B7H23_12230</name>
</gene>
<sequence>MTCSLHPVGETRTLKNVAAKSANRTAVNSIGDALEALPSGSTSRDVLDALSHMIEANGLTVGDRLPPEIEIARRLGIGRAKVREALTAWQNMGLVVRNKKAGTRLAAEMSSNAIHLPLTLKLEAESLLRTHAVRRPLEIESARLASRNRTDRDCRIIAARVAELMASFEAGEDWRPADHRFHGAIQEASGNPLFNQLIQQIQAAFNEIYEAPFGQPHLGENTIPLHPELAEAIVAGDEGGATRVMSRIMDMVEAEIRKVIGTADV</sequence>
<reference evidence="6" key="1">
    <citation type="journal article" date="2017" name="Int. J. Syst. Evol. Microbiol.">
        <title>Notoacmeibacter marinus gen. nov., sp. nov., isolated from the gut of a limpet and proposal of Notoacmeibacteraceae fam. nov. in the order Rhizobiales of the class Alphaproteobacteria.</title>
        <authorList>
            <person name="Huang Z."/>
            <person name="Guo F."/>
            <person name="Lai Q."/>
        </authorList>
    </citation>
    <scope>NUCLEOTIDE SEQUENCE [LARGE SCALE GENOMIC DNA]</scope>
    <source>
        <strain evidence="6">XMTR2A4</strain>
    </source>
</reference>
<dbReference type="SMART" id="SM00345">
    <property type="entry name" value="HTH_GNTR"/>
    <property type="match status" value="1"/>
</dbReference>
<keyword evidence="3" id="KW-0804">Transcription</keyword>
<name>A0A231UZT4_9HYPH</name>
<feature type="domain" description="HTH gntR-type" evidence="4">
    <location>
        <begin position="40"/>
        <end position="108"/>
    </location>
</feature>
<dbReference type="InterPro" id="IPR008920">
    <property type="entry name" value="TF_FadR/GntR_C"/>
</dbReference>
<dbReference type="EMBL" id="NBYO01000002">
    <property type="protein sequence ID" value="OXT00836.1"/>
    <property type="molecule type" value="Genomic_DNA"/>
</dbReference>
<evidence type="ECO:0000313" key="6">
    <source>
        <dbReference type="Proteomes" id="UP000215405"/>
    </source>
</evidence>
<evidence type="ECO:0000313" key="5">
    <source>
        <dbReference type="EMBL" id="OXT00836.1"/>
    </source>
</evidence>
<dbReference type="PRINTS" id="PR00035">
    <property type="entry name" value="HTHGNTR"/>
</dbReference>
<dbReference type="InterPro" id="IPR011711">
    <property type="entry name" value="GntR_C"/>
</dbReference>
<protein>
    <submittedName>
        <fullName evidence="5">GntR family transcriptional regulator</fullName>
    </submittedName>
</protein>
<dbReference type="PANTHER" id="PTHR43537:SF5">
    <property type="entry name" value="UXU OPERON TRANSCRIPTIONAL REGULATOR"/>
    <property type="match status" value="1"/>
</dbReference>
<dbReference type="Proteomes" id="UP000215405">
    <property type="component" value="Unassembled WGS sequence"/>
</dbReference>
<dbReference type="InterPro" id="IPR036390">
    <property type="entry name" value="WH_DNA-bd_sf"/>
</dbReference>
<dbReference type="SUPFAM" id="SSF46785">
    <property type="entry name" value="Winged helix' DNA-binding domain"/>
    <property type="match status" value="1"/>
</dbReference>
<accession>A0A231UZT4</accession>
<dbReference type="SMART" id="SM00895">
    <property type="entry name" value="FCD"/>
    <property type="match status" value="1"/>
</dbReference>
<dbReference type="InterPro" id="IPR000524">
    <property type="entry name" value="Tscrpt_reg_HTH_GntR"/>
</dbReference>
<comment type="caution">
    <text evidence="5">The sequence shown here is derived from an EMBL/GenBank/DDBJ whole genome shotgun (WGS) entry which is preliminary data.</text>
</comment>
<evidence type="ECO:0000256" key="3">
    <source>
        <dbReference type="ARBA" id="ARBA00023163"/>
    </source>
</evidence>